<evidence type="ECO:0000313" key="2">
    <source>
        <dbReference type="Proteomes" id="UP000274429"/>
    </source>
</evidence>
<protein>
    <submittedName>
        <fullName evidence="1 3">Uncharacterized protein</fullName>
    </submittedName>
</protein>
<dbReference type="OrthoDB" id="10551821at2759"/>
<reference evidence="1 2" key="2">
    <citation type="submission" date="2018-11" db="EMBL/GenBank/DDBJ databases">
        <authorList>
            <consortium name="Pathogen Informatics"/>
        </authorList>
    </citation>
    <scope>NUCLEOTIDE SEQUENCE [LARGE SCALE GENOMIC DNA]</scope>
</reference>
<gene>
    <name evidence="1" type="ORF">TTAC_LOCUS7320</name>
</gene>
<accession>A0A0R3X245</accession>
<organism evidence="3">
    <name type="scientific">Hydatigena taeniaeformis</name>
    <name type="common">Feline tapeworm</name>
    <name type="synonym">Taenia taeniaeformis</name>
    <dbReference type="NCBI Taxonomy" id="6205"/>
    <lineage>
        <taxon>Eukaryota</taxon>
        <taxon>Metazoa</taxon>
        <taxon>Spiralia</taxon>
        <taxon>Lophotrochozoa</taxon>
        <taxon>Platyhelminthes</taxon>
        <taxon>Cestoda</taxon>
        <taxon>Eucestoda</taxon>
        <taxon>Cyclophyllidea</taxon>
        <taxon>Taeniidae</taxon>
        <taxon>Hydatigera</taxon>
    </lineage>
</organism>
<reference evidence="3" key="1">
    <citation type="submission" date="2016-04" db="UniProtKB">
        <authorList>
            <consortium name="WormBaseParasite"/>
        </authorList>
    </citation>
    <scope>IDENTIFICATION</scope>
</reference>
<keyword evidence="2" id="KW-1185">Reference proteome</keyword>
<dbReference type="EMBL" id="UYWX01020362">
    <property type="protein sequence ID" value="VDM31684.1"/>
    <property type="molecule type" value="Genomic_DNA"/>
</dbReference>
<name>A0A0R3X245_HYDTA</name>
<evidence type="ECO:0000313" key="3">
    <source>
        <dbReference type="WBParaSite" id="TTAC_0000733501-mRNA-1"/>
    </source>
</evidence>
<dbReference type="Proteomes" id="UP000274429">
    <property type="component" value="Unassembled WGS sequence"/>
</dbReference>
<dbReference type="WBParaSite" id="TTAC_0000733501-mRNA-1">
    <property type="protein sequence ID" value="TTAC_0000733501-mRNA-1"/>
    <property type="gene ID" value="TTAC_0000733501"/>
</dbReference>
<proteinExistence type="predicted"/>
<evidence type="ECO:0000313" key="1">
    <source>
        <dbReference type="EMBL" id="VDM31684.1"/>
    </source>
</evidence>
<sequence>MDIAKMANRMVSWLTLRRLRWKLRKYFPKAVFDSGGESPDPDRILQSHIERISHFWDSYDEPLLYARNRMGQKDEQGFVLLTEDDCTANGGEQNRAQMTSTPKNLELVNVSPTLPPFVNRIQDEFINQQLTPVERIQVLLNAHVSTAAAEAEECPNALRRYMQI</sequence>
<dbReference type="AlphaFoldDB" id="A0A0R3X245"/>